<dbReference type="Gene3D" id="1.10.510.10">
    <property type="entry name" value="Transferase(Phosphotransferase) domain 1"/>
    <property type="match status" value="1"/>
</dbReference>
<reference evidence="1 2" key="1">
    <citation type="journal article" date="2015" name="Genome Announc.">
        <title>Draft Genome Sequence and Gene Annotation of the Entomopathogenic Fungus Verticillium hemipterigenum.</title>
        <authorList>
            <person name="Horn F."/>
            <person name="Habel A."/>
            <person name="Scharf D.H."/>
            <person name="Dworschak J."/>
            <person name="Brakhage A.A."/>
            <person name="Guthke R."/>
            <person name="Hertweck C."/>
            <person name="Linde J."/>
        </authorList>
    </citation>
    <scope>NUCLEOTIDE SEQUENCE [LARGE SCALE GENOMIC DNA]</scope>
</reference>
<dbReference type="AlphaFoldDB" id="A0A0A1TPJ1"/>
<dbReference type="STRING" id="1531966.A0A0A1TPJ1"/>
<evidence type="ECO:0008006" key="3">
    <source>
        <dbReference type="Google" id="ProtNLM"/>
    </source>
</evidence>
<dbReference type="HOGENOM" id="CLU_064787_0_0_1"/>
<evidence type="ECO:0000313" key="2">
    <source>
        <dbReference type="Proteomes" id="UP000039046"/>
    </source>
</evidence>
<evidence type="ECO:0000313" key="1">
    <source>
        <dbReference type="EMBL" id="CEJ93590.1"/>
    </source>
</evidence>
<dbReference type="InterPro" id="IPR011009">
    <property type="entry name" value="Kinase-like_dom_sf"/>
</dbReference>
<name>A0A0A1TPJ1_9HYPO</name>
<dbReference type="SUPFAM" id="SSF56112">
    <property type="entry name" value="Protein kinase-like (PK-like)"/>
    <property type="match status" value="1"/>
</dbReference>
<accession>A0A0A1TPJ1</accession>
<protein>
    <recommendedName>
        <fullName evidence="3">Alpha-galactosidase A</fullName>
    </recommendedName>
</protein>
<organism evidence="1 2">
    <name type="scientific">[Torrubiella] hemipterigena</name>
    <dbReference type="NCBI Taxonomy" id="1531966"/>
    <lineage>
        <taxon>Eukaryota</taxon>
        <taxon>Fungi</taxon>
        <taxon>Dikarya</taxon>
        <taxon>Ascomycota</taxon>
        <taxon>Pezizomycotina</taxon>
        <taxon>Sordariomycetes</taxon>
        <taxon>Hypocreomycetidae</taxon>
        <taxon>Hypocreales</taxon>
        <taxon>Clavicipitaceae</taxon>
        <taxon>Clavicipitaceae incertae sedis</taxon>
        <taxon>'Torrubiella' clade</taxon>
    </lineage>
</organism>
<proteinExistence type="predicted"/>
<gene>
    <name evidence="1" type="ORF">VHEMI09168</name>
</gene>
<dbReference type="Proteomes" id="UP000039046">
    <property type="component" value="Unassembled WGS sequence"/>
</dbReference>
<sequence>MLRSLGSKPIQWALLGVCTMFITFRVWKRLKYRPSPPVDTVLSFDVADEDCLYRIQRHCKHHGTRGVYVWLKWPDLIPEEYRTYGPSVIRHLSKLDEWNGGWETLIIDKDDAGRLQVLCDAFPPHRVSEDMIIGSYPAFNVFDLKDVKEVKSRTHSCRIRGKKCFVKSARFAFEIPALEREISAYYSLIQYKSKLAPGLVGFVYEGNKSRIIGFATEEVAGRYPTIDDYDLCDEALQKLHGLGIVHGDVNIYNMIVMRDGIKLLDFEEARIDQRRSEAWAQLAQDERQTLRERLSDTSGIGKPWD</sequence>
<dbReference type="EMBL" id="CDHN01000005">
    <property type="protein sequence ID" value="CEJ93590.1"/>
    <property type="molecule type" value="Genomic_DNA"/>
</dbReference>
<dbReference type="OrthoDB" id="2687876at2759"/>
<keyword evidence="2" id="KW-1185">Reference proteome</keyword>